<evidence type="ECO:0000259" key="2">
    <source>
        <dbReference type="Pfam" id="PF13439"/>
    </source>
</evidence>
<accession>A0A9Q8Y2Y1</accession>
<evidence type="ECO:0000259" key="1">
    <source>
        <dbReference type="Pfam" id="PF00534"/>
    </source>
</evidence>
<dbReference type="CDD" id="cd03801">
    <property type="entry name" value="GT4_PimA-like"/>
    <property type="match status" value="1"/>
</dbReference>
<feature type="domain" description="Glycosyltransferase subfamily 4-like N-terminal" evidence="2">
    <location>
        <begin position="17"/>
        <end position="187"/>
    </location>
</feature>
<dbReference type="RefSeq" id="WP_252175518.1">
    <property type="nucleotide sequence ID" value="NZ_CP086395.1"/>
</dbReference>
<evidence type="ECO:0000313" key="4">
    <source>
        <dbReference type="Proteomes" id="UP001056730"/>
    </source>
</evidence>
<dbReference type="PANTHER" id="PTHR45871">
    <property type="entry name" value="N-ACETYLGLUCOSAMINYL-PHOSPHATIDYLINOSITOL BIOSYNTHETIC PROTEIN"/>
    <property type="match status" value="1"/>
</dbReference>
<proteinExistence type="predicted"/>
<dbReference type="InterPro" id="IPR001296">
    <property type="entry name" value="Glyco_trans_1"/>
</dbReference>
<dbReference type="PANTHER" id="PTHR45871:SF1">
    <property type="entry name" value="PHOSPHATIDYLINOSITOL N-ACETYLGLUCOSAMINYLTRANSFERASE SUBUNIT A"/>
    <property type="match status" value="1"/>
</dbReference>
<dbReference type="KEGG" id="lfo:LMK00_00605"/>
<name>A0A9Q8Y2Y1_9LACT</name>
<dbReference type="GO" id="GO:0016757">
    <property type="term" value="F:glycosyltransferase activity"/>
    <property type="evidence" value="ECO:0007669"/>
    <property type="project" value="InterPro"/>
</dbReference>
<dbReference type="InterPro" id="IPR028098">
    <property type="entry name" value="Glyco_trans_4-like_N"/>
</dbReference>
<dbReference type="Gene3D" id="3.40.50.2000">
    <property type="entry name" value="Glycogen Phosphorylase B"/>
    <property type="match status" value="2"/>
</dbReference>
<dbReference type="Pfam" id="PF13439">
    <property type="entry name" value="Glyco_transf_4"/>
    <property type="match status" value="1"/>
</dbReference>
<dbReference type="Pfam" id="PF00534">
    <property type="entry name" value="Glycos_transf_1"/>
    <property type="match status" value="1"/>
</dbReference>
<gene>
    <name evidence="3" type="ORF">LMK00_00605</name>
</gene>
<evidence type="ECO:0000313" key="3">
    <source>
        <dbReference type="EMBL" id="USJ20524.1"/>
    </source>
</evidence>
<organism evidence="3 4">
    <name type="scientific">Lactococcus formosensis</name>
    <dbReference type="NCBI Taxonomy" id="1281486"/>
    <lineage>
        <taxon>Bacteria</taxon>
        <taxon>Bacillati</taxon>
        <taxon>Bacillota</taxon>
        <taxon>Bacilli</taxon>
        <taxon>Lactobacillales</taxon>
        <taxon>Streptococcaceae</taxon>
        <taxon>Lactococcus</taxon>
    </lineage>
</organism>
<protein>
    <submittedName>
        <fullName evidence="3">Glycosyltransferase family 4 protein</fullName>
    </submittedName>
</protein>
<sequence length="379" mass="43435">MNKTVAIFNGYYLPHLGGVERYTYNVSKKLQERGYNVIIVTTQHSDDLLNEEIQDGIKIYRLPVKNIWKNRYPFLKKNALYHSLIKKISDEPIDYYIANTRFHLPALLGTELAKKKGKEAIVIEHGSSYLTLNQSALDFFLQKIEHWLIKKVKKNTSLFYGVSNEASEWLKNFNISAKGTLPNAVSIDEYNNQKIEKVQDKVVISYAGRLFPQMKGVEILLSAFEKLSKEREDLELIIAGDGPLLKDVQTQYQQENITFLGRLPYEKVLELDAKSDIFVLMSRSEGFATAMLEAAMLENVVIATPTVGGARDIMPDESYGFIIENSETALLQTLKNLIADKEKMRRIQKKVSKNVVENFTWEQSTDSFVKVFKELDEKK</sequence>
<dbReference type="SUPFAM" id="SSF53756">
    <property type="entry name" value="UDP-Glycosyltransferase/glycogen phosphorylase"/>
    <property type="match status" value="1"/>
</dbReference>
<dbReference type="Proteomes" id="UP001056730">
    <property type="component" value="Chromosome"/>
</dbReference>
<feature type="domain" description="Glycosyl transferase family 1" evidence="1">
    <location>
        <begin position="192"/>
        <end position="351"/>
    </location>
</feature>
<dbReference type="AlphaFoldDB" id="A0A9Q8Y2Y1"/>
<dbReference type="EMBL" id="CP086395">
    <property type="protein sequence ID" value="USJ20524.1"/>
    <property type="molecule type" value="Genomic_DNA"/>
</dbReference>
<reference evidence="3" key="1">
    <citation type="journal article" date="2022" name="Front. Microbiol.">
        <title>Feed Insects as a Reservoir of Granadaene-Producing Lactococci.</title>
        <authorList>
            <person name="Neuzil-Bunesova V."/>
            <person name="Ramirez Garcia A."/>
            <person name="Modrackova N."/>
            <person name="Makovska M."/>
            <person name="Sabolova M."/>
            <person name="Sproer C."/>
            <person name="Bunk B."/>
            <person name="Blom J."/>
            <person name="Schwab C."/>
        </authorList>
    </citation>
    <scope>NUCLEOTIDE SEQUENCE</scope>
    <source>
        <strain evidence="3">I4/6O</strain>
    </source>
</reference>